<name>A0AC60P6P8_IXOPE</name>
<accession>A0AC60P6P8</accession>
<proteinExistence type="predicted"/>
<organism evidence="1 2">
    <name type="scientific">Ixodes persulcatus</name>
    <name type="common">Taiga tick</name>
    <dbReference type="NCBI Taxonomy" id="34615"/>
    <lineage>
        <taxon>Eukaryota</taxon>
        <taxon>Metazoa</taxon>
        <taxon>Ecdysozoa</taxon>
        <taxon>Arthropoda</taxon>
        <taxon>Chelicerata</taxon>
        <taxon>Arachnida</taxon>
        <taxon>Acari</taxon>
        <taxon>Parasitiformes</taxon>
        <taxon>Ixodida</taxon>
        <taxon>Ixodoidea</taxon>
        <taxon>Ixodidae</taxon>
        <taxon>Ixodinae</taxon>
        <taxon>Ixodes</taxon>
    </lineage>
</organism>
<dbReference type="EMBL" id="JABSTQ010011117">
    <property type="protein sequence ID" value="KAG0415055.1"/>
    <property type="molecule type" value="Genomic_DNA"/>
</dbReference>
<keyword evidence="2" id="KW-1185">Reference proteome</keyword>
<protein>
    <submittedName>
        <fullName evidence="1">Uncharacterized protein</fullName>
    </submittedName>
</protein>
<evidence type="ECO:0000313" key="2">
    <source>
        <dbReference type="Proteomes" id="UP000805193"/>
    </source>
</evidence>
<evidence type="ECO:0000313" key="1">
    <source>
        <dbReference type="EMBL" id="KAG0415055.1"/>
    </source>
</evidence>
<reference evidence="1 2" key="1">
    <citation type="journal article" date="2020" name="Cell">
        <title>Large-Scale Comparative Analyses of Tick Genomes Elucidate Their Genetic Diversity and Vector Capacities.</title>
        <authorList>
            <consortium name="Tick Genome and Microbiome Consortium (TIGMIC)"/>
            <person name="Jia N."/>
            <person name="Wang J."/>
            <person name="Shi W."/>
            <person name="Du L."/>
            <person name="Sun Y."/>
            <person name="Zhan W."/>
            <person name="Jiang J.F."/>
            <person name="Wang Q."/>
            <person name="Zhang B."/>
            <person name="Ji P."/>
            <person name="Bell-Sakyi L."/>
            <person name="Cui X.M."/>
            <person name="Yuan T.T."/>
            <person name="Jiang B.G."/>
            <person name="Yang W.F."/>
            <person name="Lam T.T."/>
            <person name="Chang Q.C."/>
            <person name="Ding S.J."/>
            <person name="Wang X.J."/>
            <person name="Zhu J.G."/>
            <person name="Ruan X.D."/>
            <person name="Zhao L."/>
            <person name="Wei J.T."/>
            <person name="Ye R.Z."/>
            <person name="Que T.C."/>
            <person name="Du C.H."/>
            <person name="Zhou Y.H."/>
            <person name="Cheng J.X."/>
            <person name="Dai P.F."/>
            <person name="Guo W.B."/>
            <person name="Han X.H."/>
            <person name="Huang E.J."/>
            <person name="Li L.F."/>
            <person name="Wei W."/>
            <person name="Gao Y.C."/>
            <person name="Liu J.Z."/>
            <person name="Shao H.Z."/>
            <person name="Wang X."/>
            <person name="Wang C.C."/>
            <person name="Yang T.C."/>
            <person name="Huo Q.B."/>
            <person name="Li W."/>
            <person name="Chen H.Y."/>
            <person name="Chen S.E."/>
            <person name="Zhou L.G."/>
            <person name="Ni X.B."/>
            <person name="Tian J.H."/>
            <person name="Sheng Y."/>
            <person name="Liu T."/>
            <person name="Pan Y.S."/>
            <person name="Xia L.Y."/>
            <person name="Li J."/>
            <person name="Zhao F."/>
            <person name="Cao W.C."/>
        </authorList>
    </citation>
    <scope>NUCLEOTIDE SEQUENCE [LARGE SCALE GENOMIC DNA]</scope>
    <source>
        <strain evidence="1">Iper-2018</strain>
    </source>
</reference>
<gene>
    <name evidence="1" type="ORF">HPB47_007775</name>
</gene>
<sequence>MDWAAVVLTRAPQHVHLLSTGVKASWELEVRPDALSYYVHQNPNPEAANLQEDHAVRVRQMNNIMTKFLWDFGRTVL</sequence>
<comment type="caution">
    <text evidence="1">The sequence shown here is derived from an EMBL/GenBank/DDBJ whole genome shotgun (WGS) entry which is preliminary data.</text>
</comment>
<dbReference type="Proteomes" id="UP000805193">
    <property type="component" value="Unassembled WGS sequence"/>
</dbReference>